<dbReference type="Pfam" id="PF00999">
    <property type="entry name" value="Na_H_Exchanger"/>
    <property type="match status" value="1"/>
</dbReference>
<evidence type="ECO:0000313" key="14">
    <source>
        <dbReference type="Proteomes" id="UP000693892"/>
    </source>
</evidence>
<evidence type="ECO:0000313" key="13">
    <source>
        <dbReference type="EMBL" id="CAG7622732.1"/>
    </source>
</evidence>
<feature type="transmembrane region" description="Helical" evidence="11">
    <location>
        <begin position="86"/>
        <end position="108"/>
    </location>
</feature>
<evidence type="ECO:0000256" key="8">
    <source>
        <dbReference type="ARBA" id="ARBA00023136"/>
    </source>
</evidence>
<protein>
    <submittedName>
        <fullName evidence="13">K(+)/H(+) antiporter NhaP2</fullName>
    </submittedName>
</protein>
<dbReference type="RefSeq" id="WP_218116459.1">
    <property type="nucleotide sequence ID" value="NZ_CAJVAP010000050.1"/>
</dbReference>
<feature type="transmembrane region" description="Helical" evidence="11">
    <location>
        <begin position="235"/>
        <end position="253"/>
    </location>
</feature>
<feature type="domain" description="Cation/H+ exchanger transmembrane" evidence="12">
    <location>
        <begin position="16"/>
        <end position="451"/>
    </location>
</feature>
<evidence type="ECO:0000256" key="6">
    <source>
        <dbReference type="ARBA" id="ARBA00023053"/>
    </source>
</evidence>
<keyword evidence="2" id="KW-0813">Transport</keyword>
<dbReference type="InterPro" id="IPR006153">
    <property type="entry name" value="Cation/H_exchanger_TM"/>
</dbReference>
<feature type="transmembrane region" description="Helical" evidence="11">
    <location>
        <begin position="57"/>
        <end position="74"/>
    </location>
</feature>
<evidence type="ECO:0000256" key="10">
    <source>
        <dbReference type="SAM" id="MobiDB-lite"/>
    </source>
</evidence>
<feature type="transmembrane region" description="Helical" evidence="11">
    <location>
        <begin position="273"/>
        <end position="291"/>
    </location>
</feature>
<feature type="transmembrane region" description="Helical" evidence="11">
    <location>
        <begin position="306"/>
        <end position="330"/>
    </location>
</feature>
<evidence type="ECO:0000256" key="2">
    <source>
        <dbReference type="ARBA" id="ARBA00022448"/>
    </source>
</evidence>
<organism evidence="13 14">
    <name type="scientific">Leucobacter soli</name>
    <dbReference type="NCBI Taxonomy" id="2812850"/>
    <lineage>
        <taxon>Bacteria</taxon>
        <taxon>Bacillati</taxon>
        <taxon>Actinomycetota</taxon>
        <taxon>Actinomycetes</taxon>
        <taxon>Micrococcales</taxon>
        <taxon>Microbacteriaceae</taxon>
        <taxon>Leucobacter</taxon>
    </lineage>
</organism>
<dbReference type="AlphaFoldDB" id="A0A916NJ59"/>
<evidence type="ECO:0000256" key="4">
    <source>
        <dbReference type="ARBA" id="ARBA00022692"/>
    </source>
</evidence>
<evidence type="ECO:0000256" key="3">
    <source>
        <dbReference type="ARBA" id="ARBA00022475"/>
    </source>
</evidence>
<comment type="caution">
    <text evidence="13">The sequence shown here is derived from an EMBL/GenBank/DDBJ whole genome shotgun (WGS) entry which is preliminary data.</text>
</comment>
<dbReference type="GO" id="GO:0005886">
    <property type="term" value="C:plasma membrane"/>
    <property type="evidence" value="ECO:0007669"/>
    <property type="project" value="UniProtKB-SubCell"/>
</dbReference>
<feature type="region of interest" description="Disordered" evidence="10">
    <location>
        <begin position="487"/>
        <end position="506"/>
    </location>
</feature>
<keyword evidence="8 11" id="KW-0472">Membrane</keyword>
<feature type="transmembrane region" description="Helical" evidence="11">
    <location>
        <begin position="32"/>
        <end position="51"/>
    </location>
</feature>
<evidence type="ECO:0000259" key="12">
    <source>
        <dbReference type="Pfam" id="PF00999"/>
    </source>
</evidence>
<sequence>MHIEELSLIAVAALVVVVAVSLLAGRIGIASPLILVVLGIGIGYLPGIPLVRVDPEIILVAVLPPLLYSAAVNVPVLDLRRNLGPIAGLSVVLVIVSAVVIGFILHWLVPALPLAAAIALGAVVSPTDAVAATSIGKRLGLPPRLVTILEGESLVNDATSLVLLRTALAAIAGSFVFWEAVGTFAFAVLVAVLVGLLAGIVTVWVRSKLTNPVYDTVISFAVPFIAFVPTEYLGASGVLAVVVTGLYSGHHAARKFSATARVNERLNWRTAQFVLENGVFLMMGLELHALVEDVGRSDLSLVRTAVAALIVVAILILLRMGFMVPMIWSLRRSLPRHEARAAGMQRLAERVDAIPESELPEAGSRSWLRLRRVRRLADRSAADLQHAKAQGLDRRGGLILGWSGMRGVVTLAAAQSIPITVTYRSQLVVIAFLVAVITLLLHGLTLPPLIRRLRPAGPSQDDRKQELVALYQDLVDEGNAALDGALQREHERAEQDPAHREPPETVVHRVRSSVRNSLTPLAFSMPPSTKAGGSRTGDEAMIYLQLARAVLDAQRAALLEARAIGQYSSQSLRLAEEALDAYELRLTPPQKH</sequence>
<evidence type="ECO:0000256" key="1">
    <source>
        <dbReference type="ARBA" id="ARBA00004651"/>
    </source>
</evidence>
<dbReference type="GO" id="GO:0015385">
    <property type="term" value="F:sodium:proton antiporter activity"/>
    <property type="evidence" value="ECO:0007669"/>
    <property type="project" value="InterPro"/>
</dbReference>
<evidence type="ECO:0000256" key="11">
    <source>
        <dbReference type="SAM" id="Phobius"/>
    </source>
</evidence>
<keyword evidence="3" id="KW-1003">Cell membrane</keyword>
<keyword evidence="6" id="KW-0915">Sodium</keyword>
<proteinExistence type="predicted"/>
<dbReference type="EMBL" id="CAJVAP010000050">
    <property type="protein sequence ID" value="CAG7622732.1"/>
    <property type="molecule type" value="Genomic_DNA"/>
</dbReference>
<accession>A0A916NJ59</accession>
<evidence type="ECO:0000256" key="9">
    <source>
        <dbReference type="ARBA" id="ARBA00023201"/>
    </source>
</evidence>
<feature type="transmembrane region" description="Helical" evidence="11">
    <location>
        <begin position="114"/>
        <end position="133"/>
    </location>
</feature>
<evidence type="ECO:0000256" key="5">
    <source>
        <dbReference type="ARBA" id="ARBA00022989"/>
    </source>
</evidence>
<feature type="transmembrane region" description="Helical" evidence="11">
    <location>
        <begin position="423"/>
        <end position="444"/>
    </location>
</feature>
<dbReference type="GO" id="GO:0051453">
    <property type="term" value="P:regulation of intracellular pH"/>
    <property type="evidence" value="ECO:0007669"/>
    <property type="project" value="TreeGrafter"/>
</dbReference>
<keyword evidence="9" id="KW-0739">Sodium transport</keyword>
<keyword evidence="4 11" id="KW-0812">Transmembrane</keyword>
<dbReference type="PANTHER" id="PTHR10110">
    <property type="entry name" value="SODIUM/HYDROGEN EXCHANGER"/>
    <property type="match status" value="1"/>
</dbReference>
<feature type="transmembrane region" description="Helical" evidence="11">
    <location>
        <begin position="184"/>
        <end position="205"/>
    </location>
</feature>
<keyword evidence="7" id="KW-0406">Ion transport</keyword>
<dbReference type="Proteomes" id="UP000693892">
    <property type="component" value="Unassembled WGS sequence"/>
</dbReference>
<feature type="transmembrane region" description="Helical" evidence="11">
    <location>
        <begin position="6"/>
        <end position="25"/>
    </location>
</feature>
<dbReference type="PANTHER" id="PTHR10110:SF86">
    <property type="entry name" value="SODIUM_HYDROGEN EXCHANGER 7"/>
    <property type="match status" value="1"/>
</dbReference>
<name>A0A916NJ59_9MICO</name>
<comment type="subcellular location">
    <subcellularLocation>
        <location evidence="1">Cell membrane</location>
        <topology evidence="1">Multi-pass membrane protein</topology>
    </subcellularLocation>
</comment>
<gene>
    <name evidence="13" type="primary">nhaP2</name>
    <name evidence="13" type="ORF">LEUCIP111803_02549</name>
</gene>
<dbReference type="GO" id="GO:0098719">
    <property type="term" value="P:sodium ion import across plasma membrane"/>
    <property type="evidence" value="ECO:0007669"/>
    <property type="project" value="TreeGrafter"/>
</dbReference>
<keyword evidence="14" id="KW-1185">Reference proteome</keyword>
<evidence type="ECO:0000256" key="7">
    <source>
        <dbReference type="ARBA" id="ARBA00023065"/>
    </source>
</evidence>
<reference evidence="13" key="1">
    <citation type="submission" date="2021-06" db="EMBL/GenBank/DDBJ databases">
        <authorList>
            <person name="Criscuolo A."/>
        </authorList>
    </citation>
    <scope>NUCLEOTIDE SEQUENCE</scope>
    <source>
        <strain evidence="13">CIP111803</strain>
    </source>
</reference>
<keyword evidence="5 11" id="KW-1133">Transmembrane helix</keyword>
<dbReference type="InterPro" id="IPR018422">
    <property type="entry name" value="Cation/H_exchanger_CPA1"/>
</dbReference>
<dbReference type="GO" id="GO:0015386">
    <property type="term" value="F:potassium:proton antiporter activity"/>
    <property type="evidence" value="ECO:0007669"/>
    <property type="project" value="TreeGrafter"/>
</dbReference>
<feature type="transmembrane region" description="Helical" evidence="11">
    <location>
        <begin position="154"/>
        <end position="178"/>
    </location>
</feature>